<feature type="transmembrane region" description="Helical" evidence="7">
    <location>
        <begin position="32"/>
        <end position="49"/>
    </location>
</feature>
<dbReference type="GO" id="GO:0004252">
    <property type="term" value="F:serine-type endopeptidase activity"/>
    <property type="evidence" value="ECO:0007669"/>
    <property type="project" value="InterPro"/>
</dbReference>
<comment type="caution">
    <text evidence="9">The sequence shown here is derived from an EMBL/GenBank/DDBJ whole genome shotgun (WGS) entry which is preliminary data.</text>
</comment>
<dbReference type="Gene3D" id="1.20.1540.10">
    <property type="entry name" value="Rhomboid-like"/>
    <property type="match status" value="1"/>
</dbReference>
<dbReference type="Proteomes" id="UP000253934">
    <property type="component" value="Unassembled WGS sequence"/>
</dbReference>
<dbReference type="EMBL" id="QOVW01000019">
    <property type="protein sequence ID" value="RDB36889.1"/>
    <property type="molecule type" value="Genomic_DNA"/>
</dbReference>
<evidence type="ECO:0000259" key="8">
    <source>
        <dbReference type="Pfam" id="PF01694"/>
    </source>
</evidence>
<dbReference type="InterPro" id="IPR022764">
    <property type="entry name" value="Peptidase_S54_rhomboid_dom"/>
</dbReference>
<dbReference type="GO" id="GO:0016020">
    <property type="term" value="C:membrane"/>
    <property type="evidence" value="ECO:0007669"/>
    <property type="project" value="UniProtKB-SubCell"/>
</dbReference>
<feature type="domain" description="Peptidase S54 rhomboid" evidence="8">
    <location>
        <begin position="1"/>
        <end position="131"/>
    </location>
</feature>
<evidence type="ECO:0000256" key="4">
    <source>
        <dbReference type="ARBA" id="ARBA00022801"/>
    </source>
</evidence>
<comment type="similarity">
    <text evidence="2">Belongs to the peptidase S54 family.</text>
</comment>
<dbReference type="PANTHER" id="PTHR43731:SF14">
    <property type="entry name" value="PRESENILIN-ASSOCIATED RHOMBOID-LIKE PROTEIN, MITOCHONDRIAL"/>
    <property type="match status" value="1"/>
</dbReference>
<evidence type="ECO:0000256" key="5">
    <source>
        <dbReference type="ARBA" id="ARBA00022989"/>
    </source>
</evidence>
<evidence type="ECO:0000256" key="7">
    <source>
        <dbReference type="SAM" id="Phobius"/>
    </source>
</evidence>
<dbReference type="Pfam" id="PF01694">
    <property type="entry name" value="Rhomboid"/>
    <property type="match status" value="1"/>
</dbReference>
<organism evidence="9 10">
    <name type="scientific">Spirobacillus cienkowskii</name>
    <dbReference type="NCBI Taxonomy" id="495820"/>
    <lineage>
        <taxon>Bacteria</taxon>
        <taxon>Pseudomonadati</taxon>
        <taxon>Bdellovibrionota</taxon>
        <taxon>Oligoflexia</taxon>
        <taxon>Silvanigrellales</taxon>
        <taxon>Spirobacillus</taxon>
    </lineage>
</organism>
<keyword evidence="3 7" id="KW-0812">Transmembrane</keyword>
<keyword evidence="5 7" id="KW-1133">Transmembrane helix</keyword>
<feature type="transmembrane region" description="Helical" evidence="7">
    <location>
        <begin position="155"/>
        <end position="178"/>
    </location>
</feature>
<accession>A0A369KQD4</accession>
<keyword evidence="6 7" id="KW-0472">Membrane</keyword>
<keyword evidence="10" id="KW-1185">Reference proteome</keyword>
<feature type="transmembrane region" description="Helical" evidence="7">
    <location>
        <begin position="114"/>
        <end position="134"/>
    </location>
</feature>
<name>A0A369KQD4_9BACT</name>
<evidence type="ECO:0000256" key="6">
    <source>
        <dbReference type="ARBA" id="ARBA00023136"/>
    </source>
</evidence>
<comment type="subcellular location">
    <subcellularLocation>
        <location evidence="1">Membrane</location>
        <topology evidence="1">Multi-pass membrane protein</topology>
    </subcellularLocation>
</comment>
<feature type="transmembrane region" description="Helical" evidence="7">
    <location>
        <begin position="55"/>
        <end position="71"/>
    </location>
</feature>
<gene>
    <name evidence="9" type="ORF">DCC88_02800</name>
</gene>
<feature type="transmembrane region" description="Helical" evidence="7">
    <location>
        <begin position="6"/>
        <end position="25"/>
    </location>
</feature>
<evidence type="ECO:0000313" key="10">
    <source>
        <dbReference type="Proteomes" id="UP000253934"/>
    </source>
</evidence>
<reference evidence="9" key="1">
    <citation type="submission" date="2018-04" db="EMBL/GenBank/DDBJ databases">
        <title>Draft genome sequence of the Candidatus Spirobacillus cienkowskii, a pathogen of freshwater Daphnia species, reconstructed from hemolymph metagenomic reads.</title>
        <authorList>
            <person name="Bresciani L."/>
            <person name="Lemos L.N."/>
            <person name="Wale N."/>
            <person name="Lin J.Y."/>
            <person name="Fernandes G.R."/>
            <person name="Duffy M.A."/>
            <person name="Rodrigues J.M."/>
        </authorList>
    </citation>
    <scope>NUCLEOTIDE SEQUENCE [LARGE SCALE GENOMIC DNA]</scope>
    <source>
        <strain evidence="9">Binning01</strain>
    </source>
</reference>
<dbReference type="InterPro" id="IPR035952">
    <property type="entry name" value="Rhomboid-like_sf"/>
</dbReference>
<evidence type="ECO:0000256" key="3">
    <source>
        <dbReference type="ARBA" id="ARBA00022692"/>
    </source>
</evidence>
<dbReference type="AlphaFoldDB" id="A0A369KQD4"/>
<dbReference type="InterPro" id="IPR050925">
    <property type="entry name" value="Rhomboid_protease_S54"/>
</dbReference>
<dbReference type="SUPFAM" id="SSF144091">
    <property type="entry name" value="Rhomboid-like"/>
    <property type="match status" value="1"/>
</dbReference>
<feature type="transmembrane region" description="Helical" evidence="7">
    <location>
        <begin position="91"/>
        <end position="108"/>
    </location>
</feature>
<evidence type="ECO:0000256" key="1">
    <source>
        <dbReference type="ARBA" id="ARBA00004141"/>
    </source>
</evidence>
<keyword evidence="4" id="KW-0378">Hydrolase</keyword>
<dbReference type="PANTHER" id="PTHR43731">
    <property type="entry name" value="RHOMBOID PROTEASE"/>
    <property type="match status" value="1"/>
</dbReference>
<evidence type="ECO:0000256" key="2">
    <source>
        <dbReference type="ARBA" id="ARBA00009045"/>
    </source>
</evidence>
<protein>
    <submittedName>
        <fullName evidence="9">Rhomboid family intramembrane serine protease</fullName>
    </submittedName>
</protein>
<dbReference type="GO" id="GO:0006508">
    <property type="term" value="P:proteolysis"/>
    <property type="evidence" value="ECO:0007669"/>
    <property type="project" value="UniProtKB-KW"/>
</dbReference>
<keyword evidence="9" id="KW-0645">Protease</keyword>
<evidence type="ECO:0000313" key="9">
    <source>
        <dbReference type="EMBL" id="RDB36889.1"/>
    </source>
</evidence>
<proteinExistence type="inferred from homology"/>
<sequence length="362" mass="41229">MHANLVHLFVNMFGLWTVGRILELIAGSKNTFLLYIIAGITGNIFSFALAPNLSVGASGSLFGILFCLYIVQKYEENVAKELNIKTVNVNVGKAILINVFINIAFGIFAPIFDWAAHLGGAIAGTLFGLGLTTKHRRNLNFILGIQKKEKFLKRIFFRYQNYFIILLLINILFLLSYFNVKKYQKIYGEGVYLASQNQTIFLKNSELYQYKDILEEQNTETKFENLLNGAYTLHSSGHFFASRILYEVLISLYKNQNYTITDDKLKEINNALILSRNRQNLTNHYLSQISPISYITNIEEICSKPAELYLTLGYFDISGKLFECAFLLNTQNDDFAIKAVESYELSKNKKGIAEILEIVDLT</sequence>